<reference evidence="1" key="2">
    <citation type="submission" date="2022-06" db="UniProtKB">
        <authorList>
            <consortium name="EnsemblMetazoa"/>
        </authorList>
    </citation>
    <scope>IDENTIFICATION</scope>
    <source>
        <strain evidence="1">PS312</strain>
    </source>
</reference>
<dbReference type="Proteomes" id="UP000005239">
    <property type="component" value="Unassembled WGS sequence"/>
</dbReference>
<organism evidence="1 2">
    <name type="scientific">Pristionchus pacificus</name>
    <name type="common">Parasitic nematode worm</name>
    <dbReference type="NCBI Taxonomy" id="54126"/>
    <lineage>
        <taxon>Eukaryota</taxon>
        <taxon>Metazoa</taxon>
        <taxon>Ecdysozoa</taxon>
        <taxon>Nematoda</taxon>
        <taxon>Chromadorea</taxon>
        <taxon>Rhabditida</taxon>
        <taxon>Rhabditina</taxon>
        <taxon>Diplogasteromorpha</taxon>
        <taxon>Diplogasteroidea</taxon>
        <taxon>Neodiplogasteridae</taxon>
        <taxon>Pristionchus</taxon>
    </lineage>
</organism>
<protein>
    <submittedName>
        <fullName evidence="1">Uncharacterized protein</fullName>
    </submittedName>
</protein>
<name>A0A2A6C5I0_PRIPA</name>
<dbReference type="EnsemblMetazoa" id="PPA35065.1">
    <property type="protein sequence ID" value="PPA35065.1"/>
    <property type="gene ID" value="WBGene00273434"/>
</dbReference>
<evidence type="ECO:0000313" key="1">
    <source>
        <dbReference type="EnsemblMetazoa" id="PPA35065.1"/>
    </source>
</evidence>
<evidence type="ECO:0000313" key="2">
    <source>
        <dbReference type="Proteomes" id="UP000005239"/>
    </source>
</evidence>
<accession>A0A8R1UR78</accession>
<sequence>MQITPFLSILLFLHSYPHSLHHSFSRAVHSQSCPCLLVHPRRPRRTELASNLSPTPPATFPSR</sequence>
<proteinExistence type="predicted"/>
<keyword evidence="2" id="KW-1185">Reference proteome</keyword>
<reference evidence="2" key="1">
    <citation type="journal article" date="2008" name="Nat. Genet.">
        <title>The Pristionchus pacificus genome provides a unique perspective on nematode lifestyle and parasitism.</title>
        <authorList>
            <person name="Dieterich C."/>
            <person name="Clifton S.W."/>
            <person name="Schuster L.N."/>
            <person name="Chinwalla A."/>
            <person name="Delehaunty K."/>
            <person name="Dinkelacker I."/>
            <person name="Fulton L."/>
            <person name="Fulton R."/>
            <person name="Godfrey J."/>
            <person name="Minx P."/>
            <person name="Mitreva M."/>
            <person name="Roeseler W."/>
            <person name="Tian H."/>
            <person name="Witte H."/>
            <person name="Yang S.P."/>
            <person name="Wilson R.K."/>
            <person name="Sommer R.J."/>
        </authorList>
    </citation>
    <scope>NUCLEOTIDE SEQUENCE [LARGE SCALE GENOMIC DNA]</scope>
    <source>
        <strain evidence="2">PS312</strain>
    </source>
</reference>
<accession>A0A2A6C5I0</accession>
<dbReference type="AlphaFoldDB" id="A0A2A6C5I0"/>
<gene>
    <name evidence="1" type="primary">WBGene00273434</name>
</gene>